<evidence type="ECO:0000256" key="3">
    <source>
        <dbReference type="ARBA" id="ARBA00023002"/>
    </source>
</evidence>
<reference evidence="4 5" key="1">
    <citation type="submission" date="2020-11" db="EMBL/GenBank/DDBJ databases">
        <title>Kefir isolates.</title>
        <authorList>
            <person name="Marcisauskas S."/>
            <person name="Kim Y."/>
            <person name="Blasche S."/>
        </authorList>
    </citation>
    <scope>NUCLEOTIDE SEQUENCE [LARGE SCALE GENOMIC DNA]</scope>
    <source>
        <strain evidence="4 5">OG2</strain>
    </source>
</reference>
<evidence type="ECO:0000256" key="2">
    <source>
        <dbReference type="ARBA" id="ARBA00022857"/>
    </source>
</evidence>
<protein>
    <recommendedName>
        <fullName evidence="6">Benzil reductase ((S)-benzoin forming) IRC24</fullName>
    </recommendedName>
</protein>
<dbReference type="FunFam" id="3.40.50.720:FF:000281">
    <property type="entry name" value="Uncharacterized oxidoreductase YIR035C"/>
    <property type="match status" value="1"/>
</dbReference>
<evidence type="ECO:0000313" key="4">
    <source>
        <dbReference type="EMBL" id="KAG0672655.1"/>
    </source>
</evidence>
<dbReference type="AlphaFoldDB" id="A0A9P6WH94"/>
<accession>A0A9P6WH94</accession>
<evidence type="ECO:0000256" key="1">
    <source>
        <dbReference type="ARBA" id="ARBA00006484"/>
    </source>
</evidence>
<sequence length="291" mass="32325">MIVPHLQSKNDKDLRETKVRKGNQYFVIETRQPSPRNTMSKVIVVTGVSRGIGRAVVHELMSNDSSAIVYGIARTESALKELHKEYDGRFHYVVGDISDTAIQKKLVSQVIQEQGHCDSLIANAGVLEPVAPVDEFDQEKWQTHFNINFFSVVSLVSQLLPYIERVNGNCIFVSSGASVKHYYGWSCYGAAKAALNSYAQSLASEKPNIRSIAVAPGVVDTQMQVDIRERFGPKSMTPQALKRFTDLQKNGQLLKPQVPASVYAALAITGIPKDLNGLYVRYNDPRLNLDE</sequence>
<comment type="similarity">
    <text evidence="1">Belongs to the short-chain dehydrogenases/reductases (SDR) family.</text>
</comment>
<comment type="caution">
    <text evidence="4">The sequence shown here is derived from an EMBL/GenBank/DDBJ whole genome shotgun (WGS) entry which is preliminary data.</text>
</comment>
<dbReference type="Proteomes" id="UP000750334">
    <property type="component" value="Unassembled WGS sequence"/>
</dbReference>
<dbReference type="PANTHER" id="PTHR43008">
    <property type="entry name" value="BENZIL REDUCTASE"/>
    <property type="match status" value="1"/>
</dbReference>
<dbReference type="InterPro" id="IPR036291">
    <property type="entry name" value="NAD(P)-bd_dom_sf"/>
</dbReference>
<dbReference type="PROSITE" id="PS00061">
    <property type="entry name" value="ADH_SHORT"/>
    <property type="match status" value="1"/>
</dbReference>
<name>A0A9P6WH94_MAUEX</name>
<dbReference type="InterPro" id="IPR020904">
    <property type="entry name" value="Sc_DH/Rdtase_CS"/>
</dbReference>
<dbReference type="EMBL" id="PUHR01000001">
    <property type="protein sequence ID" value="KAG0672655.1"/>
    <property type="molecule type" value="Genomic_DNA"/>
</dbReference>
<evidence type="ECO:0000313" key="5">
    <source>
        <dbReference type="Proteomes" id="UP000750334"/>
    </source>
</evidence>
<gene>
    <name evidence="4" type="ORF">C6P45_000086</name>
</gene>
<dbReference type="PANTHER" id="PTHR43008:SF8">
    <property type="entry name" value="BENZIL REDUCTASE ((S)-BENZOIN FORMING) IRC24"/>
    <property type="match status" value="1"/>
</dbReference>
<dbReference type="OrthoDB" id="153074at2759"/>
<keyword evidence="3" id="KW-0560">Oxidoreductase</keyword>
<evidence type="ECO:0008006" key="6">
    <source>
        <dbReference type="Google" id="ProtNLM"/>
    </source>
</evidence>
<organism evidence="4 5">
    <name type="scientific">Maudiozyma exigua</name>
    <name type="common">Yeast</name>
    <name type="synonym">Kazachstania exigua</name>
    <dbReference type="NCBI Taxonomy" id="34358"/>
    <lineage>
        <taxon>Eukaryota</taxon>
        <taxon>Fungi</taxon>
        <taxon>Dikarya</taxon>
        <taxon>Ascomycota</taxon>
        <taxon>Saccharomycotina</taxon>
        <taxon>Saccharomycetes</taxon>
        <taxon>Saccharomycetales</taxon>
        <taxon>Saccharomycetaceae</taxon>
        <taxon>Maudiozyma</taxon>
    </lineage>
</organism>
<proteinExistence type="inferred from homology"/>
<dbReference type="CDD" id="cd05367">
    <property type="entry name" value="SPR-like_SDR_c"/>
    <property type="match status" value="1"/>
</dbReference>
<dbReference type="GO" id="GO:0050664">
    <property type="term" value="F:oxidoreductase activity, acting on NAD(P)H, oxygen as acceptor"/>
    <property type="evidence" value="ECO:0007669"/>
    <property type="project" value="TreeGrafter"/>
</dbReference>
<keyword evidence="2" id="KW-0521">NADP</keyword>
<dbReference type="InterPro" id="IPR002347">
    <property type="entry name" value="SDR_fam"/>
</dbReference>
<dbReference type="Pfam" id="PF00106">
    <property type="entry name" value="adh_short"/>
    <property type="match status" value="1"/>
</dbReference>
<dbReference type="Gene3D" id="3.40.50.720">
    <property type="entry name" value="NAD(P)-binding Rossmann-like Domain"/>
    <property type="match status" value="1"/>
</dbReference>
<dbReference type="SUPFAM" id="SSF51735">
    <property type="entry name" value="NAD(P)-binding Rossmann-fold domains"/>
    <property type="match status" value="1"/>
</dbReference>
<keyword evidence="5" id="KW-1185">Reference proteome</keyword>
<dbReference type="PRINTS" id="PR00081">
    <property type="entry name" value="GDHRDH"/>
</dbReference>